<dbReference type="InterPro" id="IPR037165">
    <property type="entry name" value="AldOxase/xan_DH_Mopterin-bd_sf"/>
</dbReference>
<feature type="domain" description="Aldehyde oxidase/xanthine dehydrogenase a/b hammerhead" evidence="1">
    <location>
        <begin position="202"/>
        <end position="291"/>
    </location>
</feature>
<dbReference type="Gene3D" id="3.30.365.10">
    <property type="entry name" value="Aldehyde oxidase/xanthine dehydrogenase, molybdopterin binding domain"/>
    <property type="match status" value="4"/>
</dbReference>
<dbReference type="Pfam" id="PF20256">
    <property type="entry name" value="MoCoBD_2"/>
    <property type="match status" value="2"/>
</dbReference>
<dbReference type="InterPro" id="IPR000674">
    <property type="entry name" value="Ald_Oxase/Xan_DH_a/b"/>
</dbReference>
<dbReference type="PANTHER" id="PTHR47495">
    <property type="entry name" value="ALDEHYDE DEHYDROGENASE"/>
    <property type="match status" value="1"/>
</dbReference>
<name>A0A5C8V9B1_9FLAO</name>
<dbReference type="PIRSF" id="PIRSF036389">
    <property type="entry name" value="IOR_B"/>
    <property type="match status" value="1"/>
</dbReference>
<dbReference type="SMART" id="SM01008">
    <property type="entry name" value="Ald_Xan_dh_C"/>
    <property type="match status" value="1"/>
</dbReference>
<evidence type="ECO:0000313" key="2">
    <source>
        <dbReference type="EMBL" id="TXN38302.1"/>
    </source>
</evidence>
<dbReference type="AlphaFoldDB" id="A0A5C8V9B1"/>
<dbReference type="Pfam" id="PF02738">
    <property type="entry name" value="MoCoBD_1"/>
    <property type="match status" value="1"/>
</dbReference>
<dbReference type="PANTHER" id="PTHR47495:SF2">
    <property type="entry name" value="ALDEHYDE DEHYDROGENASE"/>
    <property type="match status" value="1"/>
</dbReference>
<reference evidence="2 3" key="1">
    <citation type="submission" date="2019-08" db="EMBL/GenBank/DDBJ databases">
        <title>Professor.</title>
        <authorList>
            <person name="Park J.S."/>
        </authorList>
    </citation>
    <scope>NUCLEOTIDE SEQUENCE [LARGE SCALE GENOMIC DNA]</scope>
    <source>
        <strain evidence="2 3">176CP5-101</strain>
    </source>
</reference>
<dbReference type="RefSeq" id="WP_147743169.1">
    <property type="nucleotide sequence ID" value="NZ_VRUR01000001.1"/>
</dbReference>
<accession>A0A5C8V9B1</accession>
<keyword evidence="3" id="KW-1185">Reference proteome</keyword>
<dbReference type="EMBL" id="VRUR01000001">
    <property type="protein sequence ID" value="TXN38302.1"/>
    <property type="molecule type" value="Genomic_DNA"/>
</dbReference>
<comment type="caution">
    <text evidence="2">The sequence shown here is derived from an EMBL/GenBank/DDBJ whole genome shotgun (WGS) entry which is preliminary data.</text>
</comment>
<evidence type="ECO:0000313" key="3">
    <source>
        <dbReference type="Proteomes" id="UP000321456"/>
    </source>
</evidence>
<dbReference type="SUPFAM" id="SSF56003">
    <property type="entry name" value="Molybdenum cofactor-binding domain"/>
    <property type="match status" value="2"/>
</dbReference>
<sequence>MINRRDFMNLSFTAGSGLILGVNYSCIQGNTEKHEKIEIKNYSFNPFLELTNTNKATIYIPVPEIGQGPRTALAMIVCEELEIPFANVSVKQAIASTIYGDMSAAGSETIDKFYLPLREAGATAKDMLKLAAANIWNVTSKNLHCKNGYVLDTESERKLSYGELADEASKLPIPESVGLKKPQDFNLIGTKQKSPDLRDMVTGKAIYGFDASLEGMKYVSIVRHPVREAKVKSFKPERALAIPGVSQVIEVKHFKPIPYAEVLPGVAVIAKDSYTALKAKKLLEIEWDLSEIENEDEEAFQNQYQKLKSQPPEFVLRKPDISKIISDRVLEFDYKIPFWGHFCMEPMNFLASYHDDKCVLIGSNQRPNLIQDLISKIFKLPLENVIVETTLGGGGFGRRLAVDYALEALIISKEVGHPVKTLWTREENTLQDYFRSLSYHNFRIGIKNNQIHSWFHHIMTKPIAGGPRYEVQGAADIPFNIENIAIGYTPLKTNIRIGSWRSVSHSYNVFVVNNVITEVALGLGLDPFRYYLELLGNENSKTIKLPLRGSRGTVECNLDRLRNVLVKAAELSGWNDQNGKNSALGIACTYFKKSYAAHVAEVIMKNNKVRLTKITSVLDCGKVVNPLGVRAQMEGSISDAIAVTLKSNITIQDGQPQELNFDAHDITRIQDMPELQLHIIDSNENPSGAGEPPFPSVPPAIANAVFTLTNKKIRTLPIQI</sequence>
<dbReference type="InterPro" id="IPR046867">
    <property type="entry name" value="AldOxase/xan_DH_MoCoBD2"/>
</dbReference>
<proteinExistence type="predicted"/>
<dbReference type="InterPro" id="IPR008274">
    <property type="entry name" value="AldOxase/xan_DH_MoCoBD1"/>
</dbReference>
<dbReference type="GO" id="GO:0016491">
    <property type="term" value="F:oxidoreductase activity"/>
    <property type="evidence" value="ECO:0007669"/>
    <property type="project" value="InterPro"/>
</dbReference>
<dbReference type="InterPro" id="IPR052516">
    <property type="entry name" value="N-heterocyclic_Hydroxylase"/>
</dbReference>
<evidence type="ECO:0000259" key="1">
    <source>
        <dbReference type="SMART" id="SM01008"/>
    </source>
</evidence>
<gene>
    <name evidence="2" type="ORF">FVB32_08405</name>
</gene>
<organism evidence="2 3">
    <name type="scientific">Flagellimonas hymeniacidonis</name>
    <dbReference type="NCBI Taxonomy" id="2603628"/>
    <lineage>
        <taxon>Bacteria</taxon>
        <taxon>Pseudomonadati</taxon>
        <taxon>Bacteroidota</taxon>
        <taxon>Flavobacteriia</taxon>
        <taxon>Flavobacteriales</taxon>
        <taxon>Flavobacteriaceae</taxon>
        <taxon>Flagellimonas</taxon>
    </lineage>
</organism>
<dbReference type="InterPro" id="IPR012368">
    <property type="entry name" value="OxRdtase_Mopterin-bd_su_IorB"/>
</dbReference>
<dbReference type="Gene3D" id="3.90.1170.50">
    <property type="entry name" value="Aldehyde oxidase/xanthine dehydrogenase, a/b hammerhead"/>
    <property type="match status" value="1"/>
</dbReference>
<dbReference type="Proteomes" id="UP000321456">
    <property type="component" value="Unassembled WGS sequence"/>
</dbReference>
<protein>
    <submittedName>
        <fullName evidence="2">Xanthine dehydrogenase family protein molybdopterin-binding subunit</fullName>
    </submittedName>
</protein>